<dbReference type="RefSeq" id="WP_235861850.1">
    <property type="nucleotide sequence ID" value="NZ_AP024888.1"/>
</dbReference>
<reference evidence="2 3" key="1">
    <citation type="submission" date="2017-02" db="EMBL/GenBank/DDBJ databases">
        <authorList>
            <person name="Peterson S.W."/>
        </authorList>
    </citation>
    <scope>NUCLEOTIDE SEQUENCE [LARGE SCALE GENOMIC DNA]</scope>
    <source>
        <strain evidence="2 3">CECT 9027</strain>
    </source>
</reference>
<proteinExistence type="predicted"/>
<dbReference type="Pfam" id="PF13302">
    <property type="entry name" value="Acetyltransf_3"/>
    <property type="match status" value="1"/>
</dbReference>
<feature type="domain" description="N-acetyltransferase" evidence="1">
    <location>
        <begin position="21"/>
        <end position="185"/>
    </location>
</feature>
<keyword evidence="3" id="KW-1185">Reference proteome</keyword>
<evidence type="ECO:0000313" key="2">
    <source>
        <dbReference type="EMBL" id="SJL83825.1"/>
    </source>
</evidence>
<protein>
    <submittedName>
        <fullName evidence="2">Putative ribosomal N-acetyltransferase YdaF</fullName>
        <ecNumber evidence="2">2.3.1.-</ecNumber>
    </submittedName>
</protein>
<dbReference type="InterPro" id="IPR016181">
    <property type="entry name" value="Acyl_CoA_acyltransferase"/>
</dbReference>
<organism evidence="2 3">
    <name type="scientific">Vibrio palustris</name>
    <dbReference type="NCBI Taxonomy" id="1918946"/>
    <lineage>
        <taxon>Bacteria</taxon>
        <taxon>Pseudomonadati</taxon>
        <taxon>Pseudomonadota</taxon>
        <taxon>Gammaproteobacteria</taxon>
        <taxon>Vibrionales</taxon>
        <taxon>Vibrionaceae</taxon>
        <taxon>Vibrio</taxon>
    </lineage>
</organism>
<evidence type="ECO:0000313" key="3">
    <source>
        <dbReference type="Proteomes" id="UP000189475"/>
    </source>
</evidence>
<dbReference type="SUPFAM" id="SSF55729">
    <property type="entry name" value="Acyl-CoA N-acyltransferases (Nat)"/>
    <property type="match status" value="1"/>
</dbReference>
<name>A0A1R4B4I9_9VIBR</name>
<dbReference type="Gene3D" id="3.40.630.30">
    <property type="match status" value="1"/>
</dbReference>
<keyword evidence="2" id="KW-0808">Transferase</keyword>
<dbReference type="PANTHER" id="PTHR43415">
    <property type="entry name" value="SPERMIDINE N(1)-ACETYLTRANSFERASE"/>
    <property type="match status" value="1"/>
</dbReference>
<evidence type="ECO:0000259" key="1">
    <source>
        <dbReference type="PROSITE" id="PS51186"/>
    </source>
</evidence>
<sequence>MSKSLQSTIPMNHQPMQFGDVTLRAATPEERDSLYELVVRDTSWTAHNAPYLSSQCPTIEEFTQQHFTALCLGEDKRLITVNGQPVGTVSYYWESRESRWLDIGIVIYDPDYWAQGVGYNALILWISHLFEEFDLPRIGLSTWSGNIQMLRCAHKLGLKEEGRVRCVRYYQGQYYDNVFMGVLKEEWNEIISELELPINKNNM</sequence>
<dbReference type="AlphaFoldDB" id="A0A1R4B4I9"/>
<dbReference type="Proteomes" id="UP000189475">
    <property type="component" value="Unassembled WGS sequence"/>
</dbReference>
<dbReference type="CDD" id="cd04301">
    <property type="entry name" value="NAT_SF"/>
    <property type="match status" value="1"/>
</dbReference>
<accession>A0A1R4B4I9</accession>
<dbReference type="PROSITE" id="PS51186">
    <property type="entry name" value="GNAT"/>
    <property type="match status" value="1"/>
</dbReference>
<dbReference type="EC" id="2.3.1.-" evidence="2"/>
<dbReference type="EMBL" id="FUFT01000005">
    <property type="protein sequence ID" value="SJL83825.1"/>
    <property type="molecule type" value="Genomic_DNA"/>
</dbReference>
<dbReference type="GO" id="GO:0016747">
    <property type="term" value="F:acyltransferase activity, transferring groups other than amino-acyl groups"/>
    <property type="evidence" value="ECO:0007669"/>
    <property type="project" value="InterPro"/>
</dbReference>
<dbReference type="InterPro" id="IPR000182">
    <property type="entry name" value="GNAT_dom"/>
</dbReference>
<dbReference type="PANTHER" id="PTHR43415:SF4">
    <property type="entry name" value="N-ACETYLTRANSFERASE DOMAIN-CONTAINING PROTEIN"/>
    <property type="match status" value="1"/>
</dbReference>
<keyword evidence="2" id="KW-0012">Acyltransferase</keyword>
<dbReference type="STRING" id="1918946.VPAL9027_01804"/>
<gene>
    <name evidence="2" type="primary">ydaF_4</name>
    <name evidence="2" type="ORF">VPAL9027_01804</name>
</gene>